<feature type="chain" id="PRO_5012806558" evidence="3">
    <location>
        <begin position="23"/>
        <end position="308"/>
    </location>
</feature>
<keyword evidence="6" id="KW-1185">Reference proteome</keyword>
<evidence type="ECO:0000313" key="5">
    <source>
        <dbReference type="EMBL" id="ATB27939.1"/>
    </source>
</evidence>
<proteinExistence type="predicted"/>
<feature type="signal peptide" evidence="3">
    <location>
        <begin position="1"/>
        <end position="22"/>
    </location>
</feature>
<dbReference type="Gene3D" id="2.60.40.1120">
    <property type="entry name" value="Carboxypeptidase-like, regulatory domain"/>
    <property type="match status" value="1"/>
</dbReference>
<evidence type="ECO:0000256" key="3">
    <source>
        <dbReference type="SAM" id="SignalP"/>
    </source>
</evidence>
<dbReference type="RefSeq" id="WP_095976674.1">
    <property type="nucleotide sequence ID" value="NZ_CP022163.1"/>
</dbReference>
<gene>
    <name evidence="5" type="ORF">MEBOL_001384</name>
</gene>
<dbReference type="EMBL" id="CP022163">
    <property type="protein sequence ID" value="ATB27939.1"/>
    <property type="molecule type" value="Genomic_DNA"/>
</dbReference>
<feature type="region of interest" description="Disordered" evidence="1">
    <location>
        <begin position="220"/>
        <end position="246"/>
    </location>
</feature>
<dbReference type="PANTHER" id="PTHR36194">
    <property type="entry name" value="S-LAYER-LIKE PROTEIN"/>
    <property type="match status" value="1"/>
</dbReference>
<keyword evidence="2" id="KW-0812">Transmembrane</keyword>
<keyword evidence="3" id="KW-0732">Signal</keyword>
<protein>
    <submittedName>
        <fullName evidence="5">PEGA domain-containing protein</fullName>
    </submittedName>
</protein>
<dbReference type="Pfam" id="PF08308">
    <property type="entry name" value="PEGA"/>
    <property type="match status" value="2"/>
</dbReference>
<evidence type="ECO:0000256" key="1">
    <source>
        <dbReference type="SAM" id="MobiDB-lite"/>
    </source>
</evidence>
<evidence type="ECO:0000313" key="6">
    <source>
        <dbReference type="Proteomes" id="UP000217289"/>
    </source>
</evidence>
<accession>A0A250I7T9</accession>
<feature type="compositionally biased region" description="Basic residues" evidence="1">
    <location>
        <begin position="39"/>
        <end position="56"/>
    </location>
</feature>
<keyword evidence="2" id="KW-0472">Membrane</keyword>
<evidence type="ECO:0000259" key="4">
    <source>
        <dbReference type="Pfam" id="PF08308"/>
    </source>
</evidence>
<evidence type="ECO:0000256" key="2">
    <source>
        <dbReference type="SAM" id="Phobius"/>
    </source>
</evidence>
<dbReference type="Proteomes" id="UP000217289">
    <property type="component" value="Chromosome"/>
</dbReference>
<dbReference type="PANTHER" id="PTHR36194:SF1">
    <property type="entry name" value="S-LAYER-LIKE PROTEIN"/>
    <property type="match status" value="1"/>
</dbReference>
<name>A0A250I7T9_9BACT</name>
<feature type="domain" description="PEGA" evidence="4">
    <location>
        <begin position="150"/>
        <end position="216"/>
    </location>
</feature>
<reference evidence="5 6" key="1">
    <citation type="submission" date="2017-06" db="EMBL/GenBank/DDBJ databases">
        <authorList>
            <person name="Kim H.J."/>
            <person name="Triplett B.A."/>
        </authorList>
    </citation>
    <scope>NUCLEOTIDE SEQUENCE [LARGE SCALE GENOMIC DNA]</scope>
    <source>
        <strain evidence="5 6">DSM 14713</strain>
    </source>
</reference>
<feature type="domain" description="PEGA" evidence="4">
    <location>
        <begin position="88"/>
        <end position="144"/>
    </location>
</feature>
<feature type="region of interest" description="Disordered" evidence="1">
    <location>
        <begin position="35"/>
        <end position="62"/>
    </location>
</feature>
<dbReference type="KEGG" id="mbd:MEBOL_001384"/>
<dbReference type="OrthoDB" id="5382214at2"/>
<dbReference type="InterPro" id="IPR013229">
    <property type="entry name" value="PEGA"/>
</dbReference>
<sequence length="308" mass="32738">MHLRRVLLLALIFCFAAPSAFAQEDEFLTPLAPAPAAKSKGKVVKQRKPAKGKKPAKGAEEEPLESEFLTPLVKKTELLVKFSGVARGTRLFVDDKELGPVSRTPVELEPGEHSIVVRKMGYRDFSRRVTLKPGELTEVAVSLDATAGFVSVKADVAGARVLVNGEDKGQAPLDSLMLPAGSYEITVEREGFRPETKRIAVRAGKDYSVEVNLRPEAIAQTDQPRAPILTPSETSSSPLKPLPTEVSTSKPLTSRWYFWAGVGAVVAAAAVGAVVATSQPLGVNDVCPSGCDAVINPPGASSVGRVAF</sequence>
<organism evidence="5 6">
    <name type="scientific">Melittangium boletus DSM 14713</name>
    <dbReference type="NCBI Taxonomy" id="1294270"/>
    <lineage>
        <taxon>Bacteria</taxon>
        <taxon>Pseudomonadati</taxon>
        <taxon>Myxococcota</taxon>
        <taxon>Myxococcia</taxon>
        <taxon>Myxococcales</taxon>
        <taxon>Cystobacterineae</taxon>
        <taxon>Archangiaceae</taxon>
        <taxon>Melittangium</taxon>
    </lineage>
</organism>
<dbReference type="AlphaFoldDB" id="A0A250I7T9"/>
<keyword evidence="2" id="KW-1133">Transmembrane helix</keyword>
<feature type="transmembrane region" description="Helical" evidence="2">
    <location>
        <begin position="256"/>
        <end position="276"/>
    </location>
</feature>